<organism evidence="1 2">
    <name type="scientific">Smallanthus sonchifolius</name>
    <dbReference type="NCBI Taxonomy" id="185202"/>
    <lineage>
        <taxon>Eukaryota</taxon>
        <taxon>Viridiplantae</taxon>
        <taxon>Streptophyta</taxon>
        <taxon>Embryophyta</taxon>
        <taxon>Tracheophyta</taxon>
        <taxon>Spermatophyta</taxon>
        <taxon>Magnoliopsida</taxon>
        <taxon>eudicotyledons</taxon>
        <taxon>Gunneridae</taxon>
        <taxon>Pentapetalae</taxon>
        <taxon>asterids</taxon>
        <taxon>campanulids</taxon>
        <taxon>Asterales</taxon>
        <taxon>Asteraceae</taxon>
        <taxon>Asteroideae</taxon>
        <taxon>Heliantheae alliance</taxon>
        <taxon>Millerieae</taxon>
        <taxon>Smallanthus</taxon>
    </lineage>
</organism>
<evidence type="ECO:0000313" key="2">
    <source>
        <dbReference type="Proteomes" id="UP001056120"/>
    </source>
</evidence>
<reference evidence="1 2" key="2">
    <citation type="journal article" date="2022" name="Mol. Ecol. Resour.">
        <title>The genomes of chicory, endive, great burdock and yacon provide insights into Asteraceae paleo-polyploidization history and plant inulin production.</title>
        <authorList>
            <person name="Fan W."/>
            <person name="Wang S."/>
            <person name="Wang H."/>
            <person name="Wang A."/>
            <person name="Jiang F."/>
            <person name="Liu H."/>
            <person name="Zhao H."/>
            <person name="Xu D."/>
            <person name="Zhang Y."/>
        </authorList>
    </citation>
    <scope>NUCLEOTIDE SEQUENCE [LARGE SCALE GENOMIC DNA]</scope>
    <source>
        <strain evidence="2">cv. Yunnan</strain>
        <tissue evidence="1">Leaves</tissue>
    </source>
</reference>
<proteinExistence type="predicted"/>
<gene>
    <name evidence="1" type="ORF">L1987_13791</name>
</gene>
<accession>A0ACB9JHF3</accession>
<comment type="caution">
    <text evidence="1">The sequence shown here is derived from an EMBL/GenBank/DDBJ whole genome shotgun (WGS) entry which is preliminary data.</text>
</comment>
<sequence>MLAWVWRVDEESKTQLPKEDIGKFYSGDCYICLYSYHSNSKNDHYLCCWIGKESIEGGFSSGYKSYIADKGLNDETYSPETSALIEVSGTSIHNTKALQVVVAATSLNSYRCFILQSASSVSTWYGNQSTIEEVYNCEQDDLLTEHVMILDTHAEVMVWVGQTVDLKEKRKCF</sequence>
<evidence type="ECO:0000313" key="1">
    <source>
        <dbReference type="EMBL" id="KAI3819938.1"/>
    </source>
</evidence>
<name>A0ACB9JHF3_9ASTR</name>
<dbReference type="EMBL" id="CM042021">
    <property type="protein sequence ID" value="KAI3819938.1"/>
    <property type="molecule type" value="Genomic_DNA"/>
</dbReference>
<dbReference type="Proteomes" id="UP001056120">
    <property type="component" value="Linkage Group LG04"/>
</dbReference>
<reference evidence="2" key="1">
    <citation type="journal article" date="2022" name="Mol. Ecol. Resour.">
        <title>The genomes of chicory, endive, great burdock and yacon provide insights into Asteraceae palaeo-polyploidization history and plant inulin production.</title>
        <authorList>
            <person name="Fan W."/>
            <person name="Wang S."/>
            <person name="Wang H."/>
            <person name="Wang A."/>
            <person name="Jiang F."/>
            <person name="Liu H."/>
            <person name="Zhao H."/>
            <person name="Xu D."/>
            <person name="Zhang Y."/>
        </authorList>
    </citation>
    <scope>NUCLEOTIDE SEQUENCE [LARGE SCALE GENOMIC DNA]</scope>
    <source>
        <strain evidence="2">cv. Yunnan</strain>
    </source>
</reference>
<protein>
    <submittedName>
        <fullName evidence="1">Uncharacterized protein</fullName>
    </submittedName>
</protein>
<keyword evidence="2" id="KW-1185">Reference proteome</keyword>